<organism evidence="1">
    <name type="scientific">Rhizophora mucronata</name>
    <name type="common">Asiatic mangrove</name>
    <dbReference type="NCBI Taxonomy" id="61149"/>
    <lineage>
        <taxon>Eukaryota</taxon>
        <taxon>Viridiplantae</taxon>
        <taxon>Streptophyta</taxon>
        <taxon>Embryophyta</taxon>
        <taxon>Tracheophyta</taxon>
        <taxon>Spermatophyta</taxon>
        <taxon>Magnoliopsida</taxon>
        <taxon>eudicotyledons</taxon>
        <taxon>Gunneridae</taxon>
        <taxon>Pentapetalae</taxon>
        <taxon>rosids</taxon>
        <taxon>fabids</taxon>
        <taxon>Malpighiales</taxon>
        <taxon>Rhizophoraceae</taxon>
        <taxon>Rhizophora</taxon>
    </lineage>
</organism>
<dbReference type="AlphaFoldDB" id="A0A2P2J7D1"/>
<accession>A0A2P2J7D1</accession>
<protein>
    <submittedName>
        <fullName evidence="1">Uncharacterized protein</fullName>
    </submittedName>
</protein>
<dbReference type="EMBL" id="GGEC01008903">
    <property type="protein sequence ID" value="MBW89386.1"/>
    <property type="molecule type" value="Transcribed_RNA"/>
</dbReference>
<proteinExistence type="predicted"/>
<name>A0A2P2J7D1_RHIMU</name>
<reference evidence="1" key="1">
    <citation type="submission" date="2018-02" db="EMBL/GenBank/DDBJ databases">
        <title>Rhizophora mucronata_Transcriptome.</title>
        <authorList>
            <person name="Meera S.P."/>
            <person name="Sreeshan A."/>
            <person name="Augustine A."/>
        </authorList>
    </citation>
    <scope>NUCLEOTIDE SEQUENCE</scope>
    <source>
        <tissue evidence="1">Leaf</tissue>
    </source>
</reference>
<evidence type="ECO:0000313" key="1">
    <source>
        <dbReference type="EMBL" id="MBW89386.1"/>
    </source>
</evidence>
<sequence length="80" mass="8946">MINSNILILDLANFGVSILRFSSDKFGNHQRRCLLGSCLSSSKVYISCLNSKPTFHLLLVRSICHWISKSCTLPGLEISF</sequence>